<name>A0A498JXA5_MALDO</name>
<proteinExistence type="inferred from homology"/>
<dbReference type="Pfam" id="PF01172">
    <property type="entry name" value="SBDS_N"/>
    <property type="match status" value="1"/>
</dbReference>
<dbReference type="PANTHER" id="PTHR10927:SF1">
    <property type="entry name" value="RIBOSOME MATURATION PROTEIN SBDS"/>
    <property type="match status" value="1"/>
</dbReference>
<feature type="domain" description="Ribosome maturation protein SDO1/SBDS N-terminal" evidence="8">
    <location>
        <begin position="16"/>
        <end position="102"/>
    </location>
</feature>
<dbReference type="Proteomes" id="UP000290289">
    <property type="component" value="Chromosome 5"/>
</dbReference>
<keyword evidence="5" id="KW-0690">Ribosome biogenesis</keyword>
<reference evidence="10 11" key="1">
    <citation type="submission" date="2018-10" db="EMBL/GenBank/DDBJ databases">
        <title>A high-quality apple genome assembly.</title>
        <authorList>
            <person name="Hu J."/>
        </authorList>
    </citation>
    <scope>NUCLEOTIDE SEQUENCE [LARGE SCALE GENOMIC DNA]</scope>
    <source>
        <strain evidence="11">cv. HFTH1</strain>
        <tissue evidence="10">Young leaf</tissue>
    </source>
</reference>
<dbReference type="Gene3D" id="1.10.10.900">
    <property type="entry name" value="SBDS protein C-terminal domain, subdomain 1"/>
    <property type="match status" value="1"/>
</dbReference>
<dbReference type="GO" id="GO:0005634">
    <property type="term" value="C:nucleus"/>
    <property type="evidence" value="ECO:0007669"/>
    <property type="project" value="UniProtKB-SubCell"/>
</dbReference>
<dbReference type="AlphaFoldDB" id="A0A498JXA5"/>
<evidence type="ECO:0000256" key="7">
    <source>
        <dbReference type="ARBA" id="ARBA00049708"/>
    </source>
</evidence>
<organism evidence="10 11">
    <name type="scientific">Malus domestica</name>
    <name type="common">Apple</name>
    <name type="synonym">Pyrus malus</name>
    <dbReference type="NCBI Taxonomy" id="3750"/>
    <lineage>
        <taxon>Eukaryota</taxon>
        <taxon>Viridiplantae</taxon>
        <taxon>Streptophyta</taxon>
        <taxon>Embryophyta</taxon>
        <taxon>Tracheophyta</taxon>
        <taxon>Spermatophyta</taxon>
        <taxon>Magnoliopsida</taxon>
        <taxon>eudicotyledons</taxon>
        <taxon>Gunneridae</taxon>
        <taxon>Pentapetalae</taxon>
        <taxon>rosids</taxon>
        <taxon>fabids</taxon>
        <taxon>Rosales</taxon>
        <taxon>Rosaceae</taxon>
        <taxon>Amygdaloideae</taxon>
        <taxon>Maleae</taxon>
        <taxon>Malus</taxon>
    </lineage>
</organism>
<evidence type="ECO:0000256" key="4">
    <source>
        <dbReference type="ARBA" id="ARBA00022490"/>
    </source>
</evidence>
<dbReference type="InterPro" id="IPR018978">
    <property type="entry name" value="SDO1/SBDS_central"/>
</dbReference>
<gene>
    <name evidence="10" type="ORF">DVH24_030521</name>
</gene>
<evidence type="ECO:0000313" key="11">
    <source>
        <dbReference type="Proteomes" id="UP000290289"/>
    </source>
</evidence>
<evidence type="ECO:0008006" key="12">
    <source>
        <dbReference type="Google" id="ProtNLM"/>
    </source>
</evidence>
<evidence type="ECO:0000256" key="6">
    <source>
        <dbReference type="ARBA" id="ARBA00023242"/>
    </source>
</evidence>
<evidence type="ECO:0000259" key="8">
    <source>
        <dbReference type="Pfam" id="PF01172"/>
    </source>
</evidence>
<dbReference type="InterPro" id="IPR019783">
    <property type="entry name" value="SDO1/SBDS_N"/>
</dbReference>
<evidence type="ECO:0000259" key="9">
    <source>
        <dbReference type="Pfam" id="PF09377"/>
    </source>
</evidence>
<dbReference type="SUPFAM" id="SSF89895">
    <property type="entry name" value="FYSH domain"/>
    <property type="match status" value="1"/>
</dbReference>
<evidence type="ECO:0000313" key="10">
    <source>
        <dbReference type="EMBL" id="RXI00031.1"/>
    </source>
</evidence>
<sequence length="156" mass="17772">MSRSLVQPVGQKRLTNVAVVRLKKHGTRFEIACYKNKVLSWRSGVEKDLDEVLQSHTVYTNVSKGVLAKTKDLKAAFDSDDQTKICLEILDKGELQVAGKERESQLSSQFRDIATIVMQKTYNPETRRPYTISLIESLMHEIHFAVDPHKSSKKQI</sequence>
<keyword evidence="4" id="KW-0963">Cytoplasm</keyword>
<protein>
    <recommendedName>
        <fullName evidence="12">Ribosome maturation protein SBDS</fullName>
    </recommendedName>
</protein>
<comment type="similarity">
    <text evidence="3">Belongs to the SDO1/SBDS family.</text>
</comment>
<dbReference type="SUPFAM" id="SSF109728">
    <property type="entry name" value="Hypothetical protein AF0491, middle domain"/>
    <property type="match status" value="1"/>
</dbReference>
<dbReference type="STRING" id="3750.A0A498JXA5"/>
<evidence type="ECO:0000256" key="1">
    <source>
        <dbReference type="ARBA" id="ARBA00004123"/>
    </source>
</evidence>
<dbReference type="FunFam" id="3.30.1250.10:FF:000001">
    <property type="entry name" value="SBDS, ribosome maturation factor"/>
    <property type="match status" value="1"/>
</dbReference>
<dbReference type="InterPro" id="IPR036786">
    <property type="entry name" value="Ribosome_mat_SBDS_N_sf"/>
</dbReference>
<dbReference type="InterPro" id="IPR002140">
    <property type="entry name" value="Sdo1/SBDS"/>
</dbReference>
<accession>A0A498JXA5</accession>
<evidence type="ECO:0000256" key="5">
    <source>
        <dbReference type="ARBA" id="ARBA00022517"/>
    </source>
</evidence>
<keyword evidence="6" id="KW-0539">Nucleus</keyword>
<dbReference type="NCBIfam" id="TIGR00291">
    <property type="entry name" value="RNA_SBDS"/>
    <property type="match status" value="1"/>
</dbReference>
<feature type="domain" description="Ribosome maturation protein SDO1/SBDS central" evidence="9">
    <location>
        <begin position="111"/>
        <end position="156"/>
    </location>
</feature>
<comment type="caution">
    <text evidence="10">The sequence shown here is derived from an EMBL/GenBank/DDBJ whole genome shotgun (WGS) entry which is preliminary data.</text>
</comment>
<dbReference type="InterPro" id="IPR018023">
    <property type="entry name" value="Ribosome_mat_SBDS_CS"/>
</dbReference>
<dbReference type="Pfam" id="PF09377">
    <property type="entry name" value="SBDS_domain_II"/>
    <property type="match status" value="1"/>
</dbReference>
<comment type="subunit">
    <text evidence="7">Associates with the 60S ribosomal subunit.</text>
</comment>
<dbReference type="InterPro" id="IPR037188">
    <property type="entry name" value="Sdo1/SBDS_central_sf"/>
</dbReference>
<keyword evidence="11" id="KW-1185">Reference proteome</keyword>
<dbReference type="EMBL" id="RDQH01000331">
    <property type="protein sequence ID" value="RXI00031.1"/>
    <property type="molecule type" value="Genomic_DNA"/>
</dbReference>
<dbReference type="GO" id="GO:0042256">
    <property type="term" value="P:cytosolic ribosome assembly"/>
    <property type="evidence" value="ECO:0007669"/>
    <property type="project" value="InterPro"/>
</dbReference>
<evidence type="ECO:0000256" key="3">
    <source>
        <dbReference type="ARBA" id="ARBA00007433"/>
    </source>
</evidence>
<dbReference type="InterPro" id="IPR039100">
    <property type="entry name" value="Sdo1/SBDS-like"/>
</dbReference>
<evidence type="ECO:0000256" key="2">
    <source>
        <dbReference type="ARBA" id="ARBA00004496"/>
    </source>
</evidence>
<dbReference type="GO" id="GO:0005737">
    <property type="term" value="C:cytoplasm"/>
    <property type="evidence" value="ECO:0007669"/>
    <property type="project" value="UniProtKB-SubCell"/>
</dbReference>
<dbReference type="Gene3D" id="3.30.1250.10">
    <property type="entry name" value="Ribosome maturation protein SBDS, N-terminal domain"/>
    <property type="match status" value="1"/>
</dbReference>
<dbReference type="PANTHER" id="PTHR10927">
    <property type="entry name" value="RIBOSOME MATURATION PROTEIN SBDS"/>
    <property type="match status" value="1"/>
</dbReference>
<dbReference type="PROSITE" id="PS01267">
    <property type="entry name" value="UPF0023"/>
    <property type="match status" value="1"/>
</dbReference>
<comment type="subcellular location">
    <subcellularLocation>
        <location evidence="2">Cytoplasm</location>
    </subcellularLocation>
    <subcellularLocation>
        <location evidence="1">Nucleus</location>
    </subcellularLocation>
</comment>